<dbReference type="HOGENOM" id="CLU_990182_0_0_11"/>
<name>G2NYU0_STRV4</name>
<dbReference type="EMBL" id="CP002994">
    <property type="protein sequence ID" value="AEM82385.1"/>
    <property type="molecule type" value="Genomic_DNA"/>
</dbReference>
<proteinExistence type="predicted"/>
<keyword evidence="3" id="KW-1185">Reference proteome</keyword>
<organism evidence="2 3">
    <name type="scientific">Streptomyces violaceusniger (strain Tu 4113)</name>
    <dbReference type="NCBI Taxonomy" id="653045"/>
    <lineage>
        <taxon>Bacteria</taxon>
        <taxon>Bacillati</taxon>
        <taxon>Actinomycetota</taxon>
        <taxon>Actinomycetes</taxon>
        <taxon>Kitasatosporales</taxon>
        <taxon>Streptomycetaceae</taxon>
        <taxon>Streptomyces</taxon>
        <taxon>Streptomyces violaceusniger group</taxon>
    </lineage>
</organism>
<protein>
    <recommendedName>
        <fullName evidence="4">ATP/GTP-binding protein</fullName>
    </recommendedName>
</protein>
<evidence type="ECO:0000313" key="3">
    <source>
        <dbReference type="Proteomes" id="UP000008703"/>
    </source>
</evidence>
<dbReference type="Proteomes" id="UP000008703">
    <property type="component" value="Chromosome"/>
</dbReference>
<dbReference type="AlphaFoldDB" id="G2NYU0"/>
<dbReference type="KEGG" id="svl:Strvi_2672"/>
<feature type="region of interest" description="Disordered" evidence="1">
    <location>
        <begin position="51"/>
        <end position="90"/>
    </location>
</feature>
<accession>G2NYU0</accession>
<sequence length="281" mass="30213">MLTARRVGIWTIASLLGVLDVMVTGPFAQADDGRGIFGGVSCAAGGCKVRAETRGRRTAGVSREGMAHSRSSPLQHRRSTSSKSPTVTSDGWEYGLGDGLGILPRFDGGKPKRPKRKHHQKVPVAVVARRAVESLQLPKPAIRTSPDEDFVQVVGVPTWMWVEHGTWRPVTETAVVPGLRVTATARPRQATWSMGEGGSVACAGPGTEYSGKFRPDRPSPDCGYTYRRSSSGEPSRAFKLSVRVLWDVEWHGGGQTGRVPGLVIAAERPLAVDEVQAVVVR</sequence>
<evidence type="ECO:0000256" key="1">
    <source>
        <dbReference type="SAM" id="MobiDB-lite"/>
    </source>
</evidence>
<dbReference type="eggNOG" id="COG2132">
    <property type="taxonomic scope" value="Bacteria"/>
</dbReference>
<gene>
    <name evidence="2" type="ORF">Strvi_2672</name>
</gene>
<reference evidence="2" key="1">
    <citation type="submission" date="2011-08" db="EMBL/GenBank/DDBJ databases">
        <title>Complete sequence of chromosome of Streptomyces violaceusniger Tu 4113.</title>
        <authorList>
            <consortium name="US DOE Joint Genome Institute"/>
            <person name="Lucas S."/>
            <person name="Han J."/>
            <person name="Lapidus A."/>
            <person name="Cheng J.-F."/>
            <person name="Goodwin L."/>
            <person name="Pitluck S."/>
            <person name="Peters L."/>
            <person name="Ivanova N."/>
            <person name="Daligault H."/>
            <person name="Detter J.C."/>
            <person name="Han C."/>
            <person name="Tapia R."/>
            <person name="Land M."/>
            <person name="Hauser L."/>
            <person name="Kyrpides N."/>
            <person name="Ivanova N."/>
            <person name="Pagani I."/>
            <person name="Hagen A."/>
            <person name="Katz L."/>
            <person name="Fiedler H.-P."/>
            <person name="Keasling J."/>
            <person name="Fortman J."/>
            <person name="Woyke T."/>
        </authorList>
    </citation>
    <scope>NUCLEOTIDE SEQUENCE [LARGE SCALE GENOMIC DNA]</scope>
    <source>
        <strain evidence="2">Tu 4113</strain>
    </source>
</reference>
<evidence type="ECO:0000313" key="2">
    <source>
        <dbReference type="EMBL" id="AEM82385.1"/>
    </source>
</evidence>
<evidence type="ECO:0008006" key="4">
    <source>
        <dbReference type="Google" id="ProtNLM"/>
    </source>
</evidence>